<evidence type="ECO:0000256" key="1">
    <source>
        <dbReference type="SAM" id="Phobius"/>
    </source>
</evidence>
<accession>A0ABY4P8X7</accession>
<organism evidence="2 3">
    <name type="scientific">Bombilactobacillus folatiphilus</name>
    <dbReference type="NCBI Taxonomy" id="2923362"/>
    <lineage>
        <taxon>Bacteria</taxon>
        <taxon>Bacillati</taxon>
        <taxon>Bacillota</taxon>
        <taxon>Bacilli</taxon>
        <taxon>Lactobacillales</taxon>
        <taxon>Lactobacillaceae</taxon>
        <taxon>Bombilactobacillus</taxon>
    </lineage>
</organism>
<evidence type="ECO:0000313" key="2">
    <source>
        <dbReference type="EMBL" id="UQS82072.1"/>
    </source>
</evidence>
<keyword evidence="3" id="KW-1185">Reference proteome</keyword>
<gene>
    <name evidence="2" type="ORF">MOO45_07765</name>
</gene>
<feature type="transmembrane region" description="Helical" evidence="1">
    <location>
        <begin position="34"/>
        <end position="53"/>
    </location>
</feature>
<dbReference type="Pfam" id="PF10031">
    <property type="entry name" value="DUF2273"/>
    <property type="match status" value="1"/>
</dbReference>
<dbReference type="Proteomes" id="UP000831495">
    <property type="component" value="Chromosome"/>
</dbReference>
<keyword evidence="1" id="KW-1133">Transmembrane helix</keyword>
<protein>
    <submittedName>
        <fullName evidence="2">DUF2273 domain-containing protein</fullName>
    </submittedName>
</protein>
<name>A0ABY4P8X7_9LACO</name>
<proteinExistence type="predicted"/>
<dbReference type="InterPro" id="IPR018730">
    <property type="entry name" value="DUF2273"/>
</dbReference>
<dbReference type="EMBL" id="CP093366">
    <property type="protein sequence ID" value="UQS82072.1"/>
    <property type="molecule type" value="Genomic_DNA"/>
</dbReference>
<dbReference type="RefSeq" id="WP_249514342.1">
    <property type="nucleotide sequence ID" value="NZ_CP093366.1"/>
</dbReference>
<keyword evidence="1" id="KW-0472">Membrane</keyword>
<sequence>MKTWLNQNSPEIIGILGGFILGLLFLAFGFFQTVFLIILMILGGVIGHYLPLLNQLHNKKE</sequence>
<evidence type="ECO:0000313" key="3">
    <source>
        <dbReference type="Proteomes" id="UP000831495"/>
    </source>
</evidence>
<keyword evidence="1" id="KW-0812">Transmembrane</keyword>
<feature type="transmembrane region" description="Helical" evidence="1">
    <location>
        <begin position="12"/>
        <end position="28"/>
    </location>
</feature>
<reference evidence="2" key="1">
    <citation type="journal article" date="2022" name="Int. J. Syst. Evol. Microbiol.">
        <title>Apilactobacillus apisilvae sp. nov., Nicolia spurrieriana gen. nov. sp. nov., Bombilactobacillus folatiphilus sp. nov. and Bombilactobacillus thymidiniphilus sp. nov., four new lactic acid bacterial isolates from stingless bees Tetragonula carbonaria and Austroplebeia australis.</title>
        <authorList>
            <person name="Oliphant S.A."/>
            <person name="Watson-Haigh N.S."/>
            <person name="Sumby K.M."/>
            <person name="Gardner J."/>
            <person name="Groom S."/>
            <person name="Jiranek V."/>
        </authorList>
    </citation>
    <scope>NUCLEOTIDE SEQUENCE</scope>
    <source>
        <strain evidence="2">SG4_D2</strain>
    </source>
</reference>